<evidence type="ECO:0000313" key="2">
    <source>
        <dbReference type="EMBL" id="TQD97635.1"/>
    </source>
</evidence>
<protein>
    <submittedName>
        <fullName evidence="2">Uncharacterized protein</fullName>
    </submittedName>
</protein>
<dbReference type="Proteomes" id="UP000315295">
    <property type="component" value="Unassembled WGS sequence"/>
</dbReference>
<gene>
    <name evidence="2" type="ORF">C1H46_016742</name>
</gene>
<keyword evidence="1" id="KW-0472">Membrane</keyword>
<keyword evidence="1" id="KW-0812">Transmembrane</keyword>
<keyword evidence="3" id="KW-1185">Reference proteome</keyword>
<keyword evidence="1" id="KW-1133">Transmembrane helix</keyword>
<evidence type="ECO:0000313" key="3">
    <source>
        <dbReference type="Proteomes" id="UP000315295"/>
    </source>
</evidence>
<reference evidence="2 3" key="1">
    <citation type="journal article" date="2019" name="G3 (Bethesda)">
        <title>Sequencing of a Wild Apple (Malus baccata) Genome Unravels the Differences Between Cultivated and Wild Apple Species Regarding Disease Resistance and Cold Tolerance.</title>
        <authorList>
            <person name="Chen X."/>
        </authorList>
    </citation>
    <scope>NUCLEOTIDE SEQUENCE [LARGE SCALE GENOMIC DNA]</scope>
    <source>
        <strain evidence="3">cv. Shandingzi</strain>
        <tissue evidence="2">Leaves</tissue>
    </source>
</reference>
<feature type="transmembrane region" description="Helical" evidence="1">
    <location>
        <begin position="31"/>
        <end position="57"/>
    </location>
</feature>
<sequence length="73" mass="7913">MKLREEKGTYRVKSVGLGAVISSQEEIGSSAVATTVVLLTSLSLFELIAMLLLSLGFSGKKKGLKMETFEGWF</sequence>
<dbReference type="EMBL" id="VIEB01000267">
    <property type="protein sequence ID" value="TQD97635.1"/>
    <property type="molecule type" value="Genomic_DNA"/>
</dbReference>
<proteinExistence type="predicted"/>
<dbReference type="AlphaFoldDB" id="A0A540MFW8"/>
<name>A0A540MFW8_MALBA</name>
<evidence type="ECO:0000256" key="1">
    <source>
        <dbReference type="SAM" id="Phobius"/>
    </source>
</evidence>
<organism evidence="2 3">
    <name type="scientific">Malus baccata</name>
    <name type="common">Siberian crab apple</name>
    <name type="synonym">Pyrus baccata</name>
    <dbReference type="NCBI Taxonomy" id="106549"/>
    <lineage>
        <taxon>Eukaryota</taxon>
        <taxon>Viridiplantae</taxon>
        <taxon>Streptophyta</taxon>
        <taxon>Embryophyta</taxon>
        <taxon>Tracheophyta</taxon>
        <taxon>Spermatophyta</taxon>
        <taxon>Magnoliopsida</taxon>
        <taxon>eudicotyledons</taxon>
        <taxon>Gunneridae</taxon>
        <taxon>Pentapetalae</taxon>
        <taxon>rosids</taxon>
        <taxon>fabids</taxon>
        <taxon>Rosales</taxon>
        <taxon>Rosaceae</taxon>
        <taxon>Amygdaloideae</taxon>
        <taxon>Maleae</taxon>
        <taxon>Malus</taxon>
    </lineage>
</organism>
<comment type="caution">
    <text evidence="2">The sequence shown here is derived from an EMBL/GenBank/DDBJ whole genome shotgun (WGS) entry which is preliminary data.</text>
</comment>
<accession>A0A540MFW8</accession>